<dbReference type="Proteomes" id="UP000761534">
    <property type="component" value="Unassembled WGS sequence"/>
</dbReference>
<comment type="caution">
    <text evidence="6">The sequence shown here is derived from an EMBL/GenBank/DDBJ whole genome shotgun (WGS) entry which is preliminary data.</text>
</comment>
<sequence>MAQDLPPSGSVSNGLFSGDGVLNIPPLTNTSLSTPSSSSSGPSPMDGIGGSYPQQTRGVKEEDDKAKNKTRRRRKALNCEFCRQRKLKCDRQQPCSNCSKRNVNGQCVYDNKDEDSNGPSLPQPSLYNQKVQSRSTAPTIGSLMQSRQAPGRAGASSEMKKRLDTMENLVFSLIMDKGKQHLGNDCSGTDDKDGINAITESLGMMKLDKRGKSVYHGDSHWATLFTSVNDIHAFFRDVRKYSADNEANVPDHDECFRVNPEADSSSVFPLASSGFRYATAQDLLKLIPGKDDCDILVERYFSAIHPVVPALHGPTFREGYDLFWENPSQVELVFIAQMFAMFILGYRSFVPVNIPTFSSLALREGASTQTLHDWALAMEQCTNIANITIKPSVTSIRTMILWLLVVASKTPLKDSLEVNWISTGVIVRCAQSMGMHRDPRWFDLPPYEAEERKRLWSLIVYLDTFMATIQGLPLAANSDEYDTPEPSNINDSDLSRNTEIPPIVADESIITTNSFIIYRDRLTRMMAKITSMNWKLTRQQRSYEDVLALDRAVRNIYDDVPLYLRMSASESVFEEPTEVSAQRFALEVEFLKAIIVLHRPYASLRDAKFTQSQDLMMEAAYKMVELHRWLYMSTEAMRVRSQFGWIMAVTCMQHFLHASMCVSVYLCNNWDNMPHEKRTQWLNAVDATVTIPDFISWTPMHDKVYGLLLATLIGRVKSMIRLPQEERLEKQKDSKKSDGRGLTVPLWGHEEEVIVEAIDNNSPSGQPSNGSPYTDKNGEVNSDFSDINSMDPSLQLQSLLADDPFLKDAASQAFGVDEWDTLMNSLQQ</sequence>
<dbReference type="OrthoDB" id="762982at2759"/>
<dbReference type="GO" id="GO:0000981">
    <property type="term" value="F:DNA-binding transcription factor activity, RNA polymerase II-specific"/>
    <property type="evidence" value="ECO:0007669"/>
    <property type="project" value="InterPro"/>
</dbReference>
<dbReference type="Pfam" id="PF00172">
    <property type="entry name" value="Zn_clus"/>
    <property type="match status" value="1"/>
</dbReference>
<feature type="domain" description="Zn(2)-C6 fungal-type" evidence="5">
    <location>
        <begin position="78"/>
        <end position="109"/>
    </location>
</feature>
<name>A0A642V3M1_9ASCO</name>
<dbReference type="InterPro" id="IPR007219">
    <property type="entry name" value="XnlR_reg_dom"/>
</dbReference>
<dbReference type="GO" id="GO:0008270">
    <property type="term" value="F:zinc ion binding"/>
    <property type="evidence" value="ECO:0007669"/>
    <property type="project" value="InterPro"/>
</dbReference>
<keyword evidence="2" id="KW-0479">Metal-binding</keyword>
<feature type="compositionally biased region" description="Low complexity" evidence="4">
    <location>
        <begin position="25"/>
        <end position="44"/>
    </location>
</feature>
<evidence type="ECO:0000256" key="4">
    <source>
        <dbReference type="SAM" id="MobiDB-lite"/>
    </source>
</evidence>
<feature type="compositionally biased region" description="Polar residues" evidence="4">
    <location>
        <begin position="779"/>
        <end position="789"/>
    </location>
</feature>
<feature type="compositionally biased region" description="Low complexity" evidence="4">
    <location>
        <begin position="760"/>
        <end position="772"/>
    </location>
</feature>
<dbReference type="PANTHER" id="PTHR31001:SF40">
    <property type="entry name" value="ZN(II)2CYS6 TRANSCRIPTION FACTOR (EUROFUNG)"/>
    <property type="match status" value="1"/>
</dbReference>
<dbReference type="Gene3D" id="4.10.240.10">
    <property type="entry name" value="Zn(2)-C6 fungal-type DNA-binding domain"/>
    <property type="match status" value="1"/>
</dbReference>
<evidence type="ECO:0000259" key="5">
    <source>
        <dbReference type="PROSITE" id="PS50048"/>
    </source>
</evidence>
<dbReference type="Pfam" id="PF04082">
    <property type="entry name" value="Fungal_trans"/>
    <property type="match status" value="1"/>
</dbReference>
<comment type="subcellular location">
    <subcellularLocation>
        <location evidence="1">Nucleus</location>
    </subcellularLocation>
</comment>
<dbReference type="SMART" id="SM00066">
    <property type="entry name" value="GAL4"/>
    <property type="match status" value="1"/>
</dbReference>
<dbReference type="EMBL" id="SWFS01000259">
    <property type="protein sequence ID" value="KAA8912280.1"/>
    <property type="molecule type" value="Genomic_DNA"/>
</dbReference>
<dbReference type="VEuPathDB" id="FungiDB:TRICI_003560"/>
<feature type="compositionally biased region" description="Polar residues" evidence="4">
    <location>
        <begin position="117"/>
        <end position="148"/>
    </location>
</feature>
<feature type="region of interest" description="Disordered" evidence="4">
    <location>
        <begin position="109"/>
        <end position="160"/>
    </location>
</feature>
<keyword evidence="7" id="KW-1185">Reference proteome</keyword>
<dbReference type="PROSITE" id="PS50048">
    <property type="entry name" value="ZN2_CY6_FUNGAL_2"/>
    <property type="match status" value="1"/>
</dbReference>
<protein>
    <recommendedName>
        <fullName evidence="5">Zn(2)-C6 fungal-type domain-containing protein</fullName>
    </recommendedName>
</protein>
<dbReference type="InterPro" id="IPR001138">
    <property type="entry name" value="Zn2Cys6_DnaBD"/>
</dbReference>
<dbReference type="PANTHER" id="PTHR31001">
    <property type="entry name" value="UNCHARACTERIZED TRANSCRIPTIONAL REGULATORY PROTEIN"/>
    <property type="match status" value="1"/>
</dbReference>
<dbReference type="InterPro" id="IPR036864">
    <property type="entry name" value="Zn2-C6_fun-type_DNA-bd_sf"/>
</dbReference>
<gene>
    <name evidence="6" type="ORF">TRICI_003560</name>
</gene>
<organism evidence="6 7">
    <name type="scientific">Trichomonascus ciferrii</name>
    <dbReference type="NCBI Taxonomy" id="44093"/>
    <lineage>
        <taxon>Eukaryota</taxon>
        <taxon>Fungi</taxon>
        <taxon>Dikarya</taxon>
        <taxon>Ascomycota</taxon>
        <taxon>Saccharomycotina</taxon>
        <taxon>Dipodascomycetes</taxon>
        <taxon>Dipodascales</taxon>
        <taxon>Trichomonascaceae</taxon>
        <taxon>Trichomonascus</taxon>
        <taxon>Trichomonascus ciferrii complex</taxon>
    </lineage>
</organism>
<dbReference type="CDD" id="cd00067">
    <property type="entry name" value="GAL4"/>
    <property type="match status" value="1"/>
</dbReference>
<feature type="region of interest" description="Disordered" evidence="4">
    <location>
        <begin position="758"/>
        <end position="789"/>
    </location>
</feature>
<feature type="compositionally biased region" description="Basic and acidic residues" evidence="4">
    <location>
        <begin position="58"/>
        <end position="67"/>
    </location>
</feature>
<dbReference type="SUPFAM" id="SSF57701">
    <property type="entry name" value="Zn2/Cys6 DNA-binding domain"/>
    <property type="match status" value="1"/>
</dbReference>
<dbReference type="InterPro" id="IPR050613">
    <property type="entry name" value="Sec_Metabolite_Reg"/>
</dbReference>
<dbReference type="SMART" id="SM00906">
    <property type="entry name" value="Fungal_trans"/>
    <property type="match status" value="1"/>
</dbReference>
<feature type="region of interest" description="Disordered" evidence="4">
    <location>
        <begin position="1"/>
        <end position="74"/>
    </location>
</feature>
<evidence type="ECO:0000256" key="2">
    <source>
        <dbReference type="ARBA" id="ARBA00022723"/>
    </source>
</evidence>
<evidence type="ECO:0000256" key="3">
    <source>
        <dbReference type="ARBA" id="ARBA00023242"/>
    </source>
</evidence>
<evidence type="ECO:0000313" key="6">
    <source>
        <dbReference type="EMBL" id="KAA8912280.1"/>
    </source>
</evidence>
<keyword evidence="3" id="KW-0539">Nucleus</keyword>
<accession>A0A642V3M1</accession>
<dbReference type="CDD" id="cd12148">
    <property type="entry name" value="fungal_TF_MHR"/>
    <property type="match status" value="1"/>
</dbReference>
<dbReference type="GO" id="GO:0006351">
    <property type="term" value="P:DNA-templated transcription"/>
    <property type="evidence" value="ECO:0007669"/>
    <property type="project" value="InterPro"/>
</dbReference>
<dbReference type="GO" id="GO:0003677">
    <property type="term" value="F:DNA binding"/>
    <property type="evidence" value="ECO:0007669"/>
    <property type="project" value="InterPro"/>
</dbReference>
<proteinExistence type="predicted"/>
<dbReference type="AlphaFoldDB" id="A0A642V3M1"/>
<reference evidence="6" key="1">
    <citation type="journal article" date="2019" name="G3 (Bethesda)">
        <title>Genome Assemblies of Two Rare Opportunistic Yeast Pathogens: Diutina rugosa (syn. Candida rugosa) and Trichomonascus ciferrii (syn. Candida ciferrii).</title>
        <authorList>
            <person name="Mixao V."/>
            <person name="Saus E."/>
            <person name="Hansen A.P."/>
            <person name="Lass-Florl C."/>
            <person name="Gabaldon T."/>
        </authorList>
    </citation>
    <scope>NUCLEOTIDE SEQUENCE</scope>
    <source>
        <strain evidence="6">CBS 4856</strain>
    </source>
</reference>
<evidence type="ECO:0000313" key="7">
    <source>
        <dbReference type="Proteomes" id="UP000761534"/>
    </source>
</evidence>
<evidence type="ECO:0000256" key="1">
    <source>
        <dbReference type="ARBA" id="ARBA00004123"/>
    </source>
</evidence>
<dbReference type="GO" id="GO:0005634">
    <property type="term" value="C:nucleus"/>
    <property type="evidence" value="ECO:0007669"/>
    <property type="project" value="UniProtKB-SubCell"/>
</dbReference>